<evidence type="ECO:0000313" key="5">
    <source>
        <dbReference type="Proteomes" id="UP000593735"/>
    </source>
</evidence>
<dbReference type="GO" id="GO:0005829">
    <property type="term" value="C:cytosol"/>
    <property type="evidence" value="ECO:0007669"/>
    <property type="project" value="TreeGrafter"/>
</dbReference>
<proteinExistence type="predicted"/>
<dbReference type="AlphaFoldDB" id="A0A7S7M9J9"/>
<dbReference type="EMBL" id="CP063767">
    <property type="protein sequence ID" value="QOY61214.1"/>
    <property type="molecule type" value="Genomic_DNA"/>
</dbReference>
<dbReference type="GO" id="GO:0046872">
    <property type="term" value="F:metal ion binding"/>
    <property type="evidence" value="ECO:0007669"/>
    <property type="project" value="UniProtKB-KW"/>
</dbReference>
<accession>A0A7S7M9J9</accession>
<dbReference type="Proteomes" id="UP000593735">
    <property type="component" value="Chromosome"/>
</dbReference>
<keyword evidence="2" id="KW-0456">Lyase</keyword>
<dbReference type="SMART" id="SM01007">
    <property type="entry name" value="Aldolase_II"/>
    <property type="match status" value="1"/>
</dbReference>
<evidence type="ECO:0000259" key="3">
    <source>
        <dbReference type="SMART" id="SM01007"/>
    </source>
</evidence>
<dbReference type="GO" id="GO:0019323">
    <property type="term" value="P:pentose catabolic process"/>
    <property type="evidence" value="ECO:0007669"/>
    <property type="project" value="TreeGrafter"/>
</dbReference>
<dbReference type="GO" id="GO:0016832">
    <property type="term" value="F:aldehyde-lyase activity"/>
    <property type="evidence" value="ECO:0007669"/>
    <property type="project" value="TreeGrafter"/>
</dbReference>
<evidence type="ECO:0000256" key="1">
    <source>
        <dbReference type="ARBA" id="ARBA00022723"/>
    </source>
</evidence>
<feature type="domain" description="Class II aldolase/adducin N-terminal" evidence="3">
    <location>
        <begin position="7"/>
        <end position="183"/>
    </location>
</feature>
<dbReference type="RefSeq" id="WP_194372338.1">
    <property type="nucleotide sequence ID" value="NZ_CP063767.1"/>
</dbReference>
<dbReference type="Gene3D" id="3.40.225.10">
    <property type="entry name" value="Class II aldolase/adducin N-terminal domain"/>
    <property type="match status" value="1"/>
</dbReference>
<organism evidence="4 5">
    <name type="scientific">Thermophilibacter immobilis</name>
    <dbReference type="NCBI Taxonomy" id="2779519"/>
    <lineage>
        <taxon>Bacteria</taxon>
        <taxon>Bacillati</taxon>
        <taxon>Actinomycetota</taxon>
        <taxon>Coriobacteriia</taxon>
        <taxon>Coriobacteriales</taxon>
        <taxon>Atopobiaceae</taxon>
        <taxon>Thermophilibacter</taxon>
    </lineage>
</organism>
<dbReference type="InterPro" id="IPR001303">
    <property type="entry name" value="Aldolase_II/adducin_N"/>
</dbReference>
<reference evidence="4 5" key="1">
    <citation type="submission" date="2020-10" db="EMBL/GenBank/DDBJ databases">
        <title>Olsenella immobilis sp.nov., isolated from the mud in a fermentation cellar used for the production of Chinese strong-flavoured liquor.</title>
        <authorList>
            <person name="Lu L."/>
        </authorList>
    </citation>
    <scope>NUCLEOTIDE SEQUENCE [LARGE SCALE GENOMIC DNA]</scope>
    <source>
        <strain evidence="4 5">LZLJ-2</strain>
    </source>
</reference>
<sequence length="226" mass="24236">MFENEKQQMLDAALKMDGYGLIALSGGNLSWRMPTGEIVVTPSGMVYDQMSVDDMLVVDLEGNLIEGTRKASVDTEALLYIFAHRPDVNAVIHTHQPYATGLGLVMDEIPCNLSTMANATEGPVSVAPYGDPGSLSMGVEAVRAIGDRLAVVLKHHGVIAVGRDLRQALFACVYLEEACKTIQVALSTGLPMAEMTQGQIDEAVAVFHRYGQVTLDELDVAAADAR</sequence>
<gene>
    <name evidence="4" type="ORF">INP52_03170</name>
</gene>
<keyword evidence="1" id="KW-0479">Metal-binding</keyword>
<dbReference type="KEGG" id="tio:INP52_03170"/>
<keyword evidence="5" id="KW-1185">Reference proteome</keyword>
<evidence type="ECO:0000256" key="2">
    <source>
        <dbReference type="ARBA" id="ARBA00023239"/>
    </source>
</evidence>
<evidence type="ECO:0000313" key="4">
    <source>
        <dbReference type="EMBL" id="QOY61214.1"/>
    </source>
</evidence>
<dbReference type="SUPFAM" id="SSF53639">
    <property type="entry name" value="AraD/HMP-PK domain-like"/>
    <property type="match status" value="1"/>
</dbReference>
<dbReference type="Pfam" id="PF00596">
    <property type="entry name" value="Aldolase_II"/>
    <property type="match status" value="1"/>
</dbReference>
<dbReference type="InterPro" id="IPR036409">
    <property type="entry name" value="Aldolase_II/adducin_N_sf"/>
</dbReference>
<name>A0A7S7M9J9_9ACTN</name>
<dbReference type="PANTHER" id="PTHR22789:SF0">
    <property type="entry name" value="3-OXO-TETRONATE 4-PHOSPHATE DECARBOXYLASE-RELATED"/>
    <property type="match status" value="1"/>
</dbReference>
<dbReference type="InterPro" id="IPR050197">
    <property type="entry name" value="Aldolase_class_II_sugar_metab"/>
</dbReference>
<dbReference type="PANTHER" id="PTHR22789">
    <property type="entry name" value="FUCULOSE PHOSPHATE ALDOLASE"/>
    <property type="match status" value="1"/>
</dbReference>
<protein>
    <submittedName>
        <fullName evidence="4">Class II aldolase/adducin family protein</fullName>
    </submittedName>
</protein>